<dbReference type="RefSeq" id="WP_345628999.1">
    <property type="nucleotide sequence ID" value="NZ_BAABJR010000005.1"/>
</dbReference>
<comment type="caution">
    <text evidence="3">The sequence shown here is derived from an EMBL/GenBank/DDBJ whole genome shotgun (WGS) entry which is preliminary data.</text>
</comment>
<keyword evidence="2" id="KW-0812">Transmembrane</keyword>
<protein>
    <recommendedName>
        <fullName evidence="5">Lipoprotein</fullName>
    </recommendedName>
</protein>
<sequence length="141" mass="15202">MRDERGRVVAVGLRGVVSAVAIVVAVSVFATGCMWQQQRLARADIPGTWTGGEAGTLRFEDDGTVVVTNLAEYDRDGDKVSECSGTGEWGLYPDDEAAKRLSISVCDGNPWEFGGSKAHPKMRRSGGNPDHGNFQTLSREE</sequence>
<keyword evidence="2" id="KW-0472">Membrane</keyword>
<evidence type="ECO:0000256" key="2">
    <source>
        <dbReference type="SAM" id="Phobius"/>
    </source>
</evidence>
<evidence type="ECO:0000256" key="1">
    <source>
        <dbReference type="SAM" id="MobiDB-lite"/>
    </source>
</evidence>
<dbReference type="EMBL" id="BAABJR010000005">
    <property type="protein sequence ID" value="GAA5207141.1"/>
    <property type="molecule type" value="Genomic_DNA"/>
</dbReference>
<gene>
    <name evidence="3" type="ORF">GCM10023323_21450</name>
</gene>
<feature type="region of interest" description="Disordered" evidence="1">
    <location>
        <begin position="114"/>
        <end position="141"/>
    </location>
</feature>
<name>A0ABP9T0J2_9ACTN</name>
<proteinExistence type="predicted"/>
<feature type="transmembrane region" description="Helical" evidence="2">
    <location>
        <begin position="12"/>
        <end position="35"/>
    </location>
</feature>
<reference evidence="4" key="1">
    <citation type="journal article" date="2019" name="Int. J. Syst. Evol. Microbiol.">
        <title>The Global Catalogue of Microorganisms (GCM) 10K type strain sequencing project: providing services to taxonomists for standard genome sequencing and annotation.</title>
        <authorList>
            <consortium name="The Broad Institute Genomics Platform"/>
            <consortium name="The Broad Institute Genome Sequencing Center for Infectious Disease"/>
            <person name="Wu L."/>
            <person name="Ma J."/>
        </authorList>
    </citation>
    <scope>NUCLEOTIDE SEQUENCE [LARGE SCALE GENOMIC DNA]</scope>
    <source>
        <strain evidence="4">JCM 18306</strain>
    </source>
</reference>
<evidence type="ECO:0000313" key="4">
    <source>
        <dbReference type="Proteomes" id="UP001499878"/>
    </source>
</evidence>
<dbReference type="Proteomes" id="UP001499878">
    <property type="component" value="Unassembled WGS sequence"/>
</dbReference>
<accession>A0ABP9T0J2</accession>
<organism evidence="3 4">
    <name type="scientific">Streptomyces thinghirensis</name>
    <dbReference type="NCBI Taxonomy" id="551547"/>
    <lineage>
        <taxon>Bacteria</taxon>
        <taxon>Bacillati</taxon>
        <taxon>Actinomycetota</taxon>
        <taxon>Actinomycetes</taxon>
        <taxon>Kitasatosporales</taxon>
        <taxon>Streptomycetaceae</taxon>
        <taxon>Streptomyces</taxon>
    </lineage>
</organism>
<evidence type="ECO:0000313" key="3">
    <source>
        <dbReference type="EMBL" id="GAA5207141.1"/>
    </source>
</evidence>
<evidence type="ECO:0008006" key="5">
    <source>
        <dbReference type="Google" id="ProtNLM"/>
    </source>
</evidence>
<keyword evidence="2" id="KW-1133">Transmembrane helix</keyword>
<keyword evidence="4" id="KW-1185">Reference proteome</keyword>
<dbReference type="PROSITE" id="PS51257">
    <property type="entry name" value="PROKAR_LIPOPROTEIN"/>
    <property type="match status" value="1"/>
</dbReference>